<comment type="caution">
    <text evidence="1">The sequence shown here is derived from an EMBL/GenBank/DDBJ whole genome shotgun (WGS) entry which is preliminary data.</text>
</comment>
<dbReference type="EMBL" id="JAGGKX010000002">
    <property type="protein sequence ID" value="MBP1968373.1"/>
    <property type="molecule type" value="Genomic_DNA"/>
</dbReference>
<gene>
    <name evidence="1" type="ORF">J2Z83_000465</name>
</gene>
<organism evidence="1 2">
    <name type="scientific">Virgibacillus natechei</name>
    <dbReference type="NCBI Taxonomy" id="1216297"/>
    <lineage>
        <taxon>Bacteria</taxon>
        <taxon>Bacillati</taxon>
        <taxon>Bacillota</taxon>
        <taxon>Bacilli</taxon>
        <taxon>Bacillales</taxon>
        <taxon>Bacillaceae</taxon>
        <taxon>Virgibacillus</taxon>
    </lineage>
</organism>
<evidence type="ECO:0000313" key="1">
    <source>
        <dbReference type="EMBL" id="MBP1968373.1"/>
    </source>
</evidence>
<name>A0ABS4IBR2_9BACI</name>
<proteinExistence type="predicted"/>
<keyword evidence="1" id="KW-0346">Stress response</keyword>
<dbReference type="RefSeq" id="WP_209461613.1">
    <property type="nucleotide sequence ID" value="NZ_CP110224.1"/>
</dbReference>
<accession>A0ABS4IBR2</accession>
<reference evidence="1 2" key="1">
    <citation type="submission" date="2021-03" db="EMBL/GenBank/DDBJ databases">
        <title>Genomic Encyclopedia of Type Strains, Phase IV (KMG-IV): sequencing the most valuable type-strain genomes for metagenomic binning, comparative biology and taxonomic classification.</title>
        <authorList>
            <person name="Goeker M."/>
        </authorList>
    </citation>
    <scope>NUCLEOTIDE SEQUENCE [LARGE SCALE GENOMIC DNA]</scope>
    <source>
        <strain evidence="1 2">DSM 25609</strain>
    </source>
</reference>
<keyword evidence="2" id="KW-1185">Reference proteome</keyword>
<evidence type="ECO:0000313" key="2">
    <source>
        <dbReference type="Proteomes" id="UP001519345"/>
    </source>
</evidence>
<sequence>MSIVVLLGSSHSFASEKSDENNEGANETFSDFMDEVFNDLDGLMVKAPDNSNVTEEFIEEATDYYKQENYKEIKNIIADQNLSASHKSTTEMNDTEVEKFIEDNKEAIYESIDDSKTKEHMAKLMNNNSADNNINVVIGRDIEQSFYHLETESTLNRFTDEWVTTLSGSYLYDTITREKFGVAGPQVNFDASFGALFSPSINNVVGGNSIINNNVQLSARYDVTADIGFSVGDLPLGFPLNYGNHTDSHIFYLD</sequence>
<dbReference type="Proteomes" id="UP001519345">
    <property type="component" value="Unassembled WGS sequence"/>
</dbReference>
<protein>
    <submittedName>
        <fullName evidence="1">Transcriptional regulator of heat shock response</fullName>
    </submittedName>
</protein>